<gene>
    <name evidence="2" type="ORF">CJ216_02265</name>
</gene>
<dbReference type="Proteomes" id="UP000235771">
    <property type="component" value="Unassembled WGS sequence"/>
</dbReference>
<accession>A0A2N6RXU6</accession>
<name>A0A2N6RXU6_9BIFI</name>
<sequence length="176" mass="19967">MSMQDIHPQIHNDILFASILGAAFVVIVIAAIVLYFSFKKPKVLLSSDEIADNAVHVHRENKQAWRNEIDEIVKQYHSNELTSDQACAKLASVARTYVSRMSGEDIKTHTLGEISSLRLKWRNKKGADMLRQTIAALYPPEFANYKENEQAQNTTVDQAAEWVLVLLEGWQTKGQR</sequence>
<dbReference type="RefSeq" id="WP_004134966.1">
    <property type="nucleotide sequence ID" value="NZ_JAKNCL010000001.1"/>
</dbReference>
<keyword evidence="1" id="KW-0812">Transmembrane</keyword>
<keyword evidence="1" id="KW-0472">Membrane</keyword>
<evidence type="ECO:0000313" key="2">
    <source>
        <dbReference type="EMBL" id="PMC42945.1"/>
    </source>
</evidence>
<keyword evidence="1" id="KW-1133">Transmembrane helix</keyword>
<protein>
    <submittedName>
        <fullName evidence="2">Uncharacterized protein</fullName>
    </submittedName>
</protein>
<organism evidence="2 3">
    <name type="scientific">Gardnerella greenwoodii</name>
    <dbReference type="NCBI Taxonomy" id="2914925"/>
    <lineage>
        <taxon>Bacteria</taxon>
        <taxon>Bacillati</taxon>
        <taxon>Actinomycetota</taxon>
        <taxon>Actinomycetes</taxon>
        <taxon>Bifidobacteriales</taxon>
        <taxon>Bifidobacteriaceae</taxon>
        <taxon>Gardnerella</taxon>
    </lineage>
</organism>
<evidence type="ECO:0000313" key="3">
    <source>
        <dbReference type="Proteomes" id="UP000235771"/>
    </source>
</evidence>
<dbReference type="AlphaFoldDB" id="A0A2N6RXU6"/>
<dbReference type="EMBL" id="PNGV01000001">
    <property type="protein sequence ID" value="PMC42945.1"/>
    <property type="molecule type" value="Genomic_DNA"/>
</dbReference>
<reference evidence="2 3" key="1">
    <citation type="submission" date="2017-09" db="EMBL/GenBank/DDBJ databases">
        <title>Bacterial strain isolated from the female urinary microbiota.</title>
        <authorList>
            <person name="Thomas-White K."/>
            <person name="Kumar N."/>
            <person name="Forster S."/>
            <person name="Putonti C."/>
            <person name="Lawley T."/>
            <person name="Wolfe A.J."/>
        </authorList>
    </citation>
    <scope>NUCLEOTIDE SEQUENCE [LARGE SCALE GENOMIC DNA]</scope>
    <source>
        <strain evidence="2 3">UMB1686</strain>
    </source>
</reference>
<feature type="transmembrane region" description="Helical" evidence="1">
    <location>
        <begin position="14"/>
        <end position="36"/>
    </location>
</feature>
<proteinExistence type="predicted"/>
<dbReference type="GeneID" id="98325902"/>
<keyword evidence="3" id="KW-1185">Reference proteome</keyword>
<comment type="caution">
    <text evidence="2">The sequence shown here is derived from an EMBL/GenBank/DDBJ whole genome shotgun (WGS) entry which is preliminary data.</text>
</comment>
<evidence type="ECO:0000256" key="1">
    <source>
        <dbReference type="SAM" id="Phobius"/>
    </source>
</evidence>